<dbReference type="PROSITE" id="PS50110">
    <property type="entry name" value="RESPONSE_REGULATORY"/>
    <property type="match status" value="1"/>
</dbReference>
<dbReference type="Proteomes" id="UP001566204">
    <property type="component" value="Unassembled WGS sequence"/>
</dbReference>
<dbReference type="GO" id="GO:0003677">
    <property type="term" value="F:DNA binding"/>
    <property type="evidence" value="ECO:0007669"/>
    <property type="project" value="UniProtKB-KW"/>
</dbReference>
<dbReference type="RefSeq" id="WP_370483952.1">
    <property type="nucleotide sequence ID" value="NZ_JBEOQA010000002.1"/>
</dbReference>
<gene>
    <name evidence="4" type="ORF">ABTW24_22900</name>
</gene>
<feature type="domain" description="Response regulatory" evidence="2">
    <location>
        <begin position="8"/>
        <end position="119"/>
    </location>
</feature>
<dbReference type="PANTHER" id="PTHR45526:SF1">
    <property type="entry name" value="TRANSCRIPTIONAL REGULATORY PROTEIN DCUR-RELATED"/>
    <property type="match status" value="1"/>
</dbReference>
<organism evidence="4 5">
    <name type="scientific">Sphingobacterium thalpophilum</name>
    <dbReference type="NCBI Taxonomy" id="259"/>
    <lineage>
        <taxon>Bacteria</taxon>
        <taxon>Pseudomonadati</taxon>
        <taxon>Bacteroidota</taxon>
        <taxon>Sphingobacteriia</taxon>
        <taxon>Sphingobacteriales</taxon>
        <taxon>Sphingobacteriaceae</taxon>
        <taxon>Sphingobacterium</taxon>
    </lineage>
</organism>
<dbReference type="SUPFAM" id="SSF52172">
    <property type="entry name" value="CheY-like"/>
    <property type="match status" value="1"/>
</dbReference>
<dbReference type="Gene3D" id="2.40.50.1020">
    <property type="entry name" value="LytTr DNA-binding domain"/>
    <property type="match status" value="1"/>
</dbReference>
<feature type="modified residue" description="4-aspartylphosphate" evidence="1">
    <location>
        <position position="59"/>
    </location>
</feature>
<sequence>MEQPQRLNCLIVDDQAFAIRILENHLAHFPEFKLVYAGSDVFEALRLLTECNIDLVFLDIQMPDMSGLQLLKLSRSRARFIFTTAYPKYAFEGYENDITDFLLKPITFARFQKAIGKFKQQVQVELQQNTAASKDHVLIKGDAKQKYHKVQLVDILYVKGLDNYISISTTTGVIVTYMNLKDLTALLPAHRFCRIHKSYIVSLEHIAYVEKNSVRIRDDFFPIGPAFKKDFFRRWDLRR</sequence>
<dbReference type="Pfam" id="PF00072">
    <property type="entry name" value="Response_reg"/>
    <property type="match status" value="1"/>
</dbReference>
<name>A0ABV4HMP4_9SPHI</name>
<dbReference type="InterPro" id="IPR001789">
    <property type="entry name" value="Sig_transdc_resp-reg_receiver"/>
</dbReference>
<dbReference type="InterPro" id="IPR007492">
    <property type="entry name" value="LytTR_DNA-bd_dom"/>
</dbReference>
<evidence type="ECO:0000313" key="5">
    <source>
        <dbReference type="Proteomes" id="UP001566204"/>
    </source>
</evidence>
<keyword evidence="1" id="KW-0597">Phosphoprotein</keyword>
<dbReference type="SMART" id="SM00850">
    <property type="entry name" value="LytTR"/>
    <property type="match status" value="1"/>
</dbReference>
<comment type="caution">
    <text evidence="4">The sequence shown here is derived from an EMBL/GenBank/DDBJ whole genome shotgun (WGS) entry which is preliminary data.</text>
</comment>
<keyword evidence="4" id="KW-0238">DNA-binding</keyword>
<dbReference type="SMART" id="SM00448">
    <property type="entry name" value="REC"/>
    <property type="match status" value="1"/>
</dbReference>
<dbReference type="InterPro" id="IPR011006">
    <property type="entry name" value="CheY-like_superfamily"/>
</dbReference>
<reference evidence="4 5" key="1">
    <citation type="submission" date="2024-06" db="EMBL/GenBank/DDBJ databases">
        <title>Soil Sphingobacterium thalpophilum.</title>
        <authorList>
            <person name="Yang J."/>
            <person name="Li J."/>
        </authorList>
    </citation>
    <scope>NUCLEOTIDE SEQUENCE [LARGE SCALE GENOMIC DNA]</scope>
    <source>
        <strain evidence="4 5">22g91tb</strain>
    </source>
</reference>
<dbReference type="InterPro" id="IPR051271">
    <property type="entry name" value="2C-system_Tx_regulators"/>
</dbReference>
<protein>
    <submittedName>
        <fullName evidence="4">LytTR family DNA-binding domain-containing protein</fullName>
    </submittedName>
</protein>
<dbReference type="Pfam" id="PF04397">
    <property type="entry name" value="LytTR"/>
    <property type="match status" value="1"/>
</dbReference>
<evidence type="ECO:0000313" key="4">
    <source>
        <dbReference type="EMBL" id="MEZ0454459.1"/>
    </source>
</evidence>
<evidence type="ECO:0000259" key="3">
    <source>
        <dbReference type="PROSITE" id="PS50930"/>
    </source>
</evidence>
<dbReference type="Gene3D" id="3.40.50.2300">
    <property type="match status" value="1"/>
</dbReference>
<proteinExistence type="predicted"/>
<dbReference type="PANTHER" id="PTHR45526">
    <property type="entry name" value="TRANSCRIPTIONAL REGULATORY PROTEIN DPIA"/>
    <property type="match status" value="1"/>
</dbReference>
<evidence type="ECO:0000256" key="1">
    <source>
        <dbReference type="PROSITE-ProRule" id="PRU00169"/>
    </source>
</evidence>
<dbReference type="EMBL" id="JBEOQB010000008">
    <property type="protein sequence ID" value="MEZ0454459.1"/>
    <property type="molecule type" value="Genomic_DNA"/>
</dbReference>
<accession>A0ABV4HMP4</accession>
<evidence type="ECO:0000259" key="2">
    <source>
        <dbReference type="PROSITE" id="PS50110"/>
    </source>
</evidence>
<keyword evidence="5" id="KW-1185">Reference proteome</keyword>
<feature type="domain" description="HTH LytTR-type" evidence="3">
    <location>
        <begin position="139"/>
        <end position="211"/>
    </location>
</feature>
<dbReference type="PROSITE" id="PS50930">
    <property type="entry name" value="HTH_LYTTR"/>
    <property type="match status" value="1"/>
</dbReference>